<sequence>MSDLLILLDKDIKRCEDVLKINNYLEIVIAVEELFDKYKGSIKDIGSDSDRVWNYSKKDLENIMDKLKLHRDKFIDDYNESRSISSINLKIMFNSTKNEIKNNNTLSKEKIQEVLDLLNSIEKINNEKISIDEKWAKLRLYMNILSKEDANIACKIINIINIILNN</sequence>
<evidence type="ECO:0000313" key="1">
    <source>
        <dbReference type="EMBL" id="MDK2562136.1"/>
    </source>
</evidence>
<dbReference type="RefSeq" id="WP_284131121.1">
    <property type="nucleotide sequence ID" value="NZ_JASKYM010000001.1"/>
</dbReference>
<name>A0ABT7E5F4_9FIRM</name>
<reference evidence="1 2" key="1">
    <citation type="submission" date="2023-05" db="EMBL/GenBank/DDBJ databases">
        <title>Rombocin, a short stable natural nisin variant, displays selective antimicrobial activity against Listeria monocytogenes and employs dual mode of action to kill target bacterial strains.</title>
        <authorList>
            <person name="Wambui J."/>
            <person name="Stephan R."/>
            <person name="Kuipers O.P."/>
        </authorList>
    </citation>
    <scope>NUCLEOTIDE SEQUENCE [LARGE SCALE GENOMIC DNA]</scope>
    <source>
        <strain evidence="1 2">RC002</strain>
    </source>
</reference>
<organism evidence="1 2">
    <name type="scientific">Romboutsia sedimentorum</name>
    <dbReference type="NCBI Taxonomy" id="1368474"/>
    <lineage>
        <taxon>Bacteria</taxon>
        <taxon>Bacillati</taxon>
        <taxon>Bacillota</taxon>
        <taxon>Clostridia</taxon>
        <taxon>Peptostreptococcales</taxon>
        <taxon>Peptostreptococcaceae</taxon>
        <taxon>Romboutsia</taxon>
    </lineage>
</organism>
<protein>
    <submittedName>
        <fullName evidence="1">Uncharacterized protein</fullName>
    </submittedName>
</protein>
<accession>A0ABT7E5F4</accession>
<dbReference type="EMBL" id="JASKYM010000001">
    <property type="protein sequence ID" value="MDK2562136.1"/>
    <property type="molecule type" value="Genomic_DNA"/>
</dbReference>
<gene>
    <name evidence="1" type="ORF">QOZ84_01135</name>
</gene>
<evidence type="ECO:0000313" key="2">
    <source>
        <dbReference type="Proteomes" id="UP001301012"/>
    </source>
</evidence>
<keyword evidence="2" id="KW-1185">Reference proteome</keyword>
<proteinExistence type="predicted"/>
<comment type="caution">
    <text evidence="1">The sequence shown here is derived from an EMBL/GenBank/DDBJ whole genome shotgun (WGS) entry which is preliminary data.</text>
</comment>
<dbReference type="Proteomes" id="UP001301012">
    <property type="component" value="Unassembled WGS sequence"/>
</dbReference>